<name>A0A1Y5RI61_9RHOB</name>
<dbReference type="Gene3D" id="2.60.120.380">
    <property type="match status" value="2"/>
</dbReference>
<organism evidence="3 4">
    <name type="scientific">Roseovarius litorisediminis</name>
    <dbReference type="NCBI Taxonomy" id="1312363"/>
    <lineage>
        <taxon>Bacteria</taxon>
        <taxon>Pseudomonadati</taxon>
        <taxon>Pseudomonadota</taxon>
        <taxon>Alphaproteobacteria</taxon>
        <taxon>Rhodobacterales</taxon>
        <taxon>Roseobacteraceae</taxon>
        <taxon>Roseovarius</taxon>
    </lineage>
</organism>
<dbReference type="Gene3D" id="2.30.30.40">
    <property type="entry name" value="SH3 Domains"/>
    <property type="match status" value="1"/>
</dbReference>
<evidence type="ECO:0000313" key="4">
    <source>
        <dbReference type="Proteomes" id="UP000193827"/>
    </source>
</evidence>
<feature type="signal peptide" evidence="1">
    <location>
        <begin position="1"/>
        <end position="22"/>
    </location>
</feature>
<proteinExistence type="predicted"/>
<dbReference type="Pfam" id="PF08239">
    <property type="entry name" value="SH3_3"/>
    <property type="match status" value="1"/>
</dbReference>
<gene>
    <name evidence="3" type="ORF">PEL8287_00640</name>
</gene>
<dbReference type="AlphaFoldDB" id="A0A1Y5RI61"/>
<sequence>MKPILVMLATAMALLVPLAANAQDEMRTEQVRFAAGTSGTTINDSITGYDSVLYKVGAEAGQQMKVRLEPSNSATYFNIYEPGSGPGDQALANSQFTGPMVPDLNLFDGPLPTSGEYTVSVYMMRSAARRNERSDYMIAISIDGEIDDTVQADYADGLQGGPDFYQVATSGGGMLNLRAGPSAGAGLVARLNSGQNLRNLGCRMSEGRRWCRVATLADPGYEGWAAGDFLIEGSGKPSSTVLSGDSTSTVVVRFPSGSTGTELTGSLEPGESRRYVLGAASGQNLYVRVAAQGEGMSYQIFNPDQSFLLDQMTAAQEYRGQLWQSGDHVIEVINRGSAQTSYNVIFGID</sequence>
<evidence type="ECO:0000256" key="1">
    <source>
        <dbReference type="SAM" id="SignalP"/>
    </source>
</evidence>
<evidence type="ECO:0000259" key="2">
    <source>
        <dbReference type="Pfam" id="PF08239"/>
    </source>
</evidence>
<keyword evidence="1" id="KW-0732">Signal</keyword>
<protein>
    <recommendedName>
        <fullName evidence="2">SH3b domain-containing protein</fullName>
    </recommendedName>
</protein>
<dbReference type="EMBL" id="FWFL01000001">
    <property type="protein sequence ID" value="SLN15240.1"/>
    <property type="molecule type" value="Genomic_DNA"/>
</dbReference>
<evidence type="ECO:0000313" key="3">
    <source>
        <dbReference type="EMBL" id="SLN15240.1"/>
    </source>
</evidence>
<keyword evidence="4" id="KW-1185">Reference proteome</keyword>
<feature type="domain" description="SH3b" evidence="2">
    <location>
        <begin position="175"/>
        <end position="230"/>
    </location>
</feature>
<reference evidence="3 4" key="1">
    <citation type="submission" date="2017-03" db="EMBL/GenBank/DDBJ databases">
        <authorList>
            <person name="Afonso C.L."/>
            <person name="Miller P.J."/>
            <person name="Scott M.A."/>
            <person name="Spackman E."/>
            <person name="Goraichik I."/>
            <person name="Dimitrov K.M."/>
            <person name="Suarez D.L."/>
            <person name="Swayne D.E."/>
        </authorList>
    </citation>
    <scope>NUCLEOTIDE SEQUENCE [LARGE SCALE GENOMIC DNA]</scope>
    <source>
        <strain evidence="3 4">CECT 8287</strain>
    </source>
</reference>
<dbReference type="InterPro" id="IPR003646">
    <property type="entry name" value="SH3-like_bac-type"/>
</dbReference>
<accession>A0A1Y5RI61</accession>
<dbReference type="Proteomes" id="UP000193827">
    <property type="component" value="Unassembled WGS sequence"/>
</dbReference>
<feature type="chain" id="PRO_5012644640" description="SH3b domain-containing protein" evidence="1">
    <location>
        <begin position="23"/>
        <end position="349"/>
    </location>
</feature>
<dbReference type="RefSeq" id="WP_176228538.1">
    <property type="nucleotide sequence ID" value="NZ_FWFL01000001.1"/>
</dbReference>